<dbReference type="Proteomes" id="UP000515125">
    <property type="component" value="Unplaced"/>
</dbReference>
<name>A0A6P6RSI2_9EIME</name>
<evidence type="ECO:0000256" key="1">
    <source>
        <dbReference type="SAM" id="Coils"/>
    </source>
</evidence>
<evidence type="ECO:0000313" key="3">
    <source>
        <dbReference type="Proteomes" id="UP000515125"/>
    </source>
</evidence>
<evidence type="ECO:0000256" key="2">
    <source>
        <dbReference type="SAM" id="MobiDB-lite"/>
    </source>
</evidence>
<dbReference type="GeneID" id="34622443"/>
<dbReference type="RefSeq" id="XP_026190768.1">
    <property type="nucleotide sequence ID" value="XM_026334983.1"/>
</dbReference>
<accession>A0A6P6RSI2</accession>
<feature type="coiled-coil region" evidence="1">
    <location>
        <begin position="652"/>
        <end position="711"/>
    </location>
</feature>
<feature type="compositionally biased region" description="Basic and acidic residues" evidence="2">
    <location>
        <begin position="775"/>
        <end position="794"/>
    </location>
</feature>
<keyword evidence="3" id="KW-1185">Reference proteome</keyword>
<dbReference type="OrthoDB" id="354780at2759"/>
<feature type="compositionally biased region" description="Basic and acidic residues" evidence="2">
    <location>
        <begin position="965"/>
        <end position="979"/>
    </location>
</feature>
<dbReference type="AlphaFoldDB" id="A0A6P6RSI2"/>
<organism evidence="3 4">
    <name type="scientific">Cyclospora cayetanensis</name>
    <dbReference type="NCBI Taxonomy" id="88456"/>
    <lineage>
        <taxon>Eukaryota</taxon>
        <taxon>Sar</taxon>
        <taxon>Alveolata</taxon>
        <taxon>Apicomplexa</taxon>
        <taxon>Conoidasida</taxon>
        <taxon>Coccidia</taxon>
        <taxon>Eucoccidiorida</taxon>
        <taxon>Eimeriorina</taxon>
        <taxon>Eimeriidae</taxon>
        <taxon>Cyclospora</taxon>
    </lineage>
</organism>
<feature type="coiled-coil region" evidence="1">
    <location>
        <begin position="430"/>
        <end position="502"/>
    </location>
</feature>
<keyword evidence="1" id="KW-0175">Coiled coil</keyword>
<feature type="region of interest" description="Disordered" evidence="2">
    <location>
        <begin position="886"/>
        <end position="993"/>
    </location>
</feature>
<reference evidence="4" key="1">
    <citation type="submission" date="2025-08" db="UniProtKB">
        <authorList>
            <consortium name="RefSeq"/>
        </authorList>
    </citation>
    <scope>IDENTIFICATION</scope>
</reference>
<evidence type="ECO:0000313" key="4">
    <source>
        <dbReference type="RefSeq" id="XP_026190768.1"/>
    </source>
</evidence>
<gene>
    <name evidence="4" type="primary">LOC34622443</name>
</gene>
<feature type="compositionally biased region" description="Polar residues" evidence="2">
    <location>
        <begin position="919"/>
        <end position="929"/>
    </location>
</feature>
<proteinExistence type="predicted"/>
<feature type="coiled-coil region" evidence="1">
    <location>
        <begin position="536"/>
        <end position="623"/>
    </location>
</feature>
<protein>
    <submittedName>
        <fullName evidence="4">Uncharacterized protein LOC34622443</fullName>
    </submittedName>
</protein>
<sequence length="1016" mass="110039">MAFFNGCASSVSDEATEFVIANTASHTLAAPPRTPLLRSGALEASSPGGGLDPQQIGRVLTVAVSEIGEHVKSGGELLWRSAVSAAGHALAASPTALGVRCELPVAAASSASASGGGRDVAAAAQDGSSRVWGDANFSLVLKERKHNGDKAGRLVAAAYALDENGETSLEVTAECRFAWRRNKASGVSIPVEGVDGNTYLISGDDIGASVEVCATPKTFGGTLTGRRFASIGPFQVDLRTKMLILTALANGGTRFSCTLASPAGEGSAQGTSPPEVSVDVNQDRVIVTLQHGDNICGGVTDSAGLQEEEGARELSCLYTASLPTVEIDPTSSKRFQLRLSEDTCLSLCASTRHQRDLLALSLRCFQSRVFVSTSLILDRVAPRLPCEDGADLRLAAQQSDPRVDWYCTLHLLQTELQRAQAVGLRLSRDFARAAKEKEALEEEMQMTIKAFQSQLDNALQQGQQQQGSTSNNKALEEVQAQLEKATTANESLKRELHRDDGETNKEMAFEIKRLRAEVEEAHLHKSRVSLELSEAHRAFEQERKRFSSAVQQLKDQLMHAEARADCLAEQVAEMRVSESGTEEQFAQRTAALQLAVEAAEKEAEEAKKQLAVATTEKDATRAERNRLLKLTDSLSKELERSKASSDTSAAALQKLTQSNLQLQQASREQQRQQQQQVQQLEQQQQQQQQRIREQQQQIREAHKRNEDLAARLHAAEGFVSSLKKEKTQLEGGMLVLQQQLLQLQQQQLQQQQHKHSTAQEATDGAQTRLLAASKEASRDSEETARLKAENESLKARLRKLGRLRGAPSSATHEETVPQEPKPETAAPDVGRGTLASVAVSGEEATADETAVSTRPTNSPEEEEDVVVIAPSGARLLHKTLVDGEAERPFDGSSLEMPSPAEIPSSRWRVKPEEKGRNARTVNTAQGDTKNAQRKRHSKREVEQPQIGCSAAGGSLKASFSMNTVRETHERSTPPKETLKTHKGRGIARGKSNNPLLGVLLLADGGTLSHPQPTEGE</sequence>
<feature type="region of interest" description="Disordered" evidence="2">
    <location>
        <begin position="771"/>
        <end position="866"/>
    </location>
</feature>